<protein>
    <submittedName>
        <fullName evidence="4">Porin family protein</fullName>
    </submittedName>
</protein>
<feature type="chain" id="PRO_5047096176" evidence="2">
    <location>
        <begin position="20"/>
        <end position="193"/>
    </location>
</feature>
<keyword evidence="1 2" id="KW-0732">Signal</keyword>
<dbReference type="Gene3D" id="2.40.160.20">
    <property type="match status" value="1"/>
</dbReference>
<dbReference type="RefSeq" id="WP_242286817.1">
    <property type="nucleotide sequence ID" value="NZ_JAKKSL010000002.1"/>
</dbReference>
<evidence type="ECO:0000256" key="1">
    <source>
        <dbReference type="ARBA" id="ARBA00022729"/>
    </source>
</evidence>
<accession>A0ABS9X4J6</accession>
<evidence type="ECO:0000256" key="2">
    <source>
        <dbReference type="SAM" id="SignalP"/>
    </source>
</evidence>
<evidence type="ECO:0000259" key="3">
    <source>
        <dbReference type="Pfam" id="PF13505"/>
    </source>
</evidence>
<evidence type="ECO:0000313" key="5">
    <source>
        <dbReference type="Proteomes" id="UP001139646"/>
    </source>
</evidence>
<dbReference type="InterPro" id="IPR011250">
    <property type="entry name" value="OMP/PagP_B-barrel"/>
</dbReference>
<dbReference type="SUPFAM" id="SSF56925">
    <property type="entry name" value="OMPA-like"/>
    <property type="match status" value="1"/>
</dbReference>
<organism evidence="4 5">
    <name type="scientific">Colwellia maritima</name>
    <dbReference type="NCBI Taxonomy" id="2912588"/>
    <lineage>
        <taxon>Bacteria</taxon>
        <taxon>Pseudomonadati</taxon>
        <taxon>Pseudomonadota</taxon>
        <taxon>Gammaproteobacteria</taxon>
        <taxon>Alteromonadales</taxon>
        <taxon>Colwelliaceae</taxon>
        <taxon>Colwellia</taxon>
    </lineage>
</organism>
<reference evidence="4" key="1">
    <citation type="submission" date="2022-01" db="EMBL/GenBank/DDBJ databases">
        <title>Colwellia maritima, isolated from seawater.</title>
        <authorList>
            <person name="Kristyanto S."/>
            <person name="Jung J."/>
            <person name="Jeon C.O."/>
        </authorList>
    </citation>
    <scope>NUCLEOTIDE SEQUENCE</scope>
    <source>
        <strain evidence="4">MSW7</strain>
    </source>
</reference>
<proteinExistence type="predicted"/>
<feature type="signal peptide" evidence="2">
    <location>
        <begin position="1"/>
        <end position="19"/>
    </location>
</feature>
<dbReference type="Pfam" id="PF13505">
    <property type="entry name" value="OMP_b-brl"/>
    <property type="match status" value="1"/>
</dbReference>
<feature type="domain" description="Outer membrane protein beta-barrel" evidence="3">
    <location>
        <begin position="10"/>
        <end position="180"/>
    </location>
</feature>
<comment type="caution">
    <text evidence="4">The sequence shown here is derived from an EMBL/GenBank/DDBJ whole genome shotgun (WGS) entry which is preliminary data.</text>
</comment>
<name>A0ABS9X4J6_9GAMM</name>
<gene>
    <name evidence="4" type="ORF">L3081_14540</name>
</gene>
<dbReference type="EMBL" id="JAKKSL010000002">
    <property type="protein sequence ID" value="MCI2284381.1"/>
    <property type="molecule type" value="Genomic_DNA"/>
</dbReference>
<dbReference type="Proteomes" id="UP001139646">
    <property type="component" value="Unassembled WGS sequence"/>
</dbReference>
<keyword evidence="5" id="KW-1185">Reference proteome</keyword>
<evidence type="ECO:0000313" key="4">
    <source>
        <dbReference type="EMBL" id="MCI2284381.1"/>
    </source>
</evidence>
<dbReference type="InterPro" id="IPR027385">
    <property type="entry name" value="Beta-barrel_OMP"/>
</dbReference>
<sequence length="193" mass="21966">MKILFLGFISATLASSAFAARDSSLDILIGQSYQTTSFNGNDSTSGKDISLGIRTDYRLFDNLKLELSLNNYQESAGSYIDEQLVLQESRIKTTSVDLGFKYGVKLVEDWTIYGHLGVSSWEINIKEGVTELPKENNRLRDEDMYYSISLDYDHNDYDAFGLEYKVIDIDYSEDSILISNKVQTLSVYFKTKF</sequence>